<dbReference type="AlphaFoldDB" id="K5VSP5"/>
<dbReference type="EMBL" id="JH930480">
    <property type="protein sequence ID" value="EKM49594.1"/>
    <property type="molecule type" value="Genomic_DNA"/>
</dbReference>
<evidence type="ECO:0000313" key="1">
    <source>
        <dbReference type="EMBL" id="EKM49594.1"/>
    </source>
</evidence>
<dbReference type="GeneID" id="18911598"/>
<protein>
    <submittedName>
        <fullName evidence="1">Uncharacterized protein</fullName>
    </submittedName>
</protein>
<evidence type="ECO:0000313" key="2">
    <source>
        <dbReference type="Proteomes" id="UP000008370"/>
    </source>
</evidence>
<dbReference type="KEGG" id="pco:PHACADRAFT_201305"/>
<dbReference type="OrthoDB" id="2804161at2759"/>
<keyword evidence="2" id="KW-1185">Reference proteome</keyword>
<name>K5VSP5_PHACS</name>
<dbReference type="Proteomes" id="UP000008370">
    <property type="component" value="Unassembled WGS sequence"/>
</dbReference>
<dbReference type="RefSeq" id="XP_007401659.1">
    <property type="nucleotide sequence ID" value="XM_007401597.1"/>
</dbReference>
<gene>
    <name evidence="1" type="ORF">PHACADRAFT_201305</name>
</gene>
<reference evidence="1 2" key="1">
    <citation type="journal article" date="2012" name="BMC Genomics">
        <title>Comparative genomics of the white-rot fungi, Phanerochaete carnosa and P. chrysosporium, to elucidate the genetic basis of the distinct wood types they colonize.</title>
        <authorList>
            <person name="Suzuki H."/>
            <person name="MacDonald J."/>
            <person name="Syed K."/>
            <person name="Salamov A."/>
            <person name="Hori C."/>
            <person name="Aerts A."/>
            <person name="Henrissat B."/>
            <person name="Wiebenga A."/>
            <person name="vanKuyk P.A."/>
            <person name="Barry K."/>
            <person name="Lindquist E."/>
            <person name="LaButti K."/>
            <person name="Lapidus A."/>
            <person name="Lucas S."/>
            <person name="Coutinho P."/>
            <person name="Gong Y."/>
            <person name="Samejima M."/>
            <person name="Mahadevan R."/>
            <person name="Abou-Zaid M."/>
            <person name="de Vries R.P."/>
            <person name="Igarashi K."/>
            <person name="Yadav J.S."/>
            <person name="Grigoriev I.V."/>
            <person name="Master E.R."/>
        </authorList>
    </citation>
    <scope>NUCLEOTIDE SEQUENCE [LARGE SCALE GENOMIC DNA]</scope>
    <source>
        <strain evidence="1 2">HHB-10118-sp</strain>
    </source>
</reference>
<dbReference type="HOGENOM" id="CLU_2197859_0_0_1"/>
<proteinExistence type="predicted"/>
<organism evidence="1 2">
    <name type="scientific">Phanerochaete carnosa (strain HHB-10118-sp)</name>
    <name type="common">White-rot fungus</name>
    <name type="synonym">Peniophora carnosa</name>
    <dbReference type="NCBI Taxonomy" id="650164"/>
    <lineage>
        <taxon>Eukaryota</taxon>
        <taxon>Fungi</taxon>
        <taxon>Dikarya</taxon>
        <taxon>Basidiomycota</taxon>
        <taxon>Agaricomycotina</taxon>
        <taxon>Agaricomycetes</taxon>
        <taxon>Polyporales</taxon>
        <taxon>Phanerochaetaceae</taxon>
        <taxon>Phanerochaete</taxon>
    </lineage>
</organism>
<accession>K5VSP5</accession>
<dbReference type="InParanoid" id="K5VSP5"/>
<sequence>MTDYNGVITALYEISTVNELQHRSRRQSFYYKVVADAENLYTISSFIHMEFDQFMKIATNGMEITELTGIGYAVHLRRPLFATQYLAGNDEVKRGIVEFAAEKLLNGL</sequence>